<accession>S2JWB7</accession>
<dbReference type="InParanoid" id="S2JWB7"/>
<evidence type="ECO:0000313" key="2">
    <source>
        <dbReference type="Proteomes" id="UP000014254"/>
    </source>
</evidence>
<dbReference type="VEuPathDB" id="FungiDB:HMPREF1544_06117"/>
<name>S2JWB7_MUCC1</name>
<gene>
    <name evidence="1" type="ORF">HMPREF1544_06117</name>
</gene>
<keyword evidence="2" id="KW-1185">Reference proteome</keyword>
<dbReference type="OrthoDB" id="10274701at2759"/>
<sequence length="132" mass="14448">MGKNTLNIIADTLARAIYRDAIIMLINDTSGDKTLSHIVTFTPAIASLYSRKSANSDLQLKESITVINIHGKVVTIFKATTESSDIKKSKFLESQSHARQCLVFTTTGMSTLNKQRPADMLHSLLLPPGSDI</sequence>
<dbReference type="STRING" id="1220926.S2JWB7"/>
<dbReference type="AlphaFoldDB" id="S2JWB7"/>
<dbReference type="EMBL" id="KE123975">
    <property type="protein sequence ID" value="EPB87093.1"/>
    <property type="molecule type" value="Genomic_DNA"/>
</dbReference>
<proteinExistence type="predicted"/>
<organism evidence="1 2">
    <name type="scientific">Mucor circinelloides f. circinelloides (strain 1006PhL)</name>
    <name type="common">Mucormycosis agent</name>
    <name type="synonym">Calyptromyces circinelloides</name>
    <dbReference type="NCBI Taxonomy" id="1220926"/>
    <lineage>
        <taxon>Eukaryota</taxon>
        <taxon>Fungi</taxon>
        <taxon>Fungi incertae sedis</taxon>
        <taxon>Mucoromycota</taxon>
        <taxon>Mucoromycotina</taxon>
        <taxon>Mucoromycetes</taxon>
        <taxon>Mucorales</taxon>
        <taxon>Mucorineae</taxon>
        <taxon>Mucoraceae</taxon>
        <taxon>Mucor</taxon>
    </lineage>
</organism>
<dbReference type="Proteomes" id="UP000014254">
    <property type="component" value="Unassembled WGS sequence"/>
</dbReference>
<evidence type="ECO:0000313" key="1">
    <source>
        <dbReference type="EMBL" id="EPB87093.1"/>
    </source>
</evidence>
<reference evidence="2" key="1">
    <citation type="submission" date="2013-05" db="EMBL/GenBank/DDBJ databases">
        <title>The Genome sequence of Mucor circinelloides f. circinelloides 1006PhL.</title>
        <authorList>
            <consortium name="The Broad Institute Genomics Platform"/>
            <person name="Cuomo C."/>
            <person name="Earl A."/>
            <person name="Findley K."/>
            <person name="Lee S.C."/>
            <person name="Walker B."/>
            <person name="Young S."/>
            <person name="Zeng Q."/>
            <person name="Gargeya S."/>
            <person name="Fitzgerald M."/>
            <person name="Haas B."/>
            <person name="Abouelleil A."/>
            <person name="Allen A.W."/>
            <person name="Alvarado L."/>
            <person name="Arachchi H.M."/>
            <person name="Berlin A.M."/>
            <person name="Chapman S.B."/>
            <person name="Gainer-Dewar J."/>
            <person name="Goldberg J."/>
            <person name="Griggs A."/>
            <person name="Gujja S."/>
            <person name="Hansen M."/>
            <person name="Howarth C."/>
            <person name="Imamovic A."/>
            <person name="Ireland A."/>
            <person name="Larimer J."/>
            <person name="McCowan C."/>
            <person name="Murphy C."/>
            <person name="Pearson M."/>
            <person name="Poon T.W."/>
            <person name="Priest M."/>
            <person name="Roberts A."/>
            <person name="Saif S."/>
            <person name="Shea T."/>
            <person name="Sisk P."/>
            <person name="Sykes S."/>
            <person name="Wortman J."/>
            <person name="Nusbaum C."/>
            <person name="Birren B."/>
        </authorList>
    </citation>
    <scope>NUCLEOTIDE SEQUENCE [LARGE SCALE GENOMIC DNA]</scope>
    <source>
        <strain evidence="2">1006PhL</strain>
    </source>
</reference>
<protein>
    <submittedName>
        <fullName evidence="1">Uncharacterized protein</fullName>
    </submittedName>
</protein>